<dbReference type="Proteomes" id="UP000286045">
    <property type="component" value="Unassembled WGS sequence"/>
</dbReference>
<evidence type="ECO:0000313" key="3">
    <source>
        <dbReference type="Proteomes" id="UP000286045"/>
    </source>
</evidence>
<accession>A0A439CUA8</accession>
<name>A0A439CUA8_9PEZI</name>
<keyword evidence="1" id="KW-0732">Signal</keyword>
<organism evidence="2 3">
    <name type="scientific">Xylaria grammica</name>
    <dbReference type="NCBI Taxonomy" id="363999"/>
    <lineage>
        <taxon>Eukaryota</taxon>
        <taxon>Fungi</taxon>
        <taxon>Dikarya</taxon>
        <taxon>Ascomycota</taxon>
        <taxon>Pezizomycotina</taxon>
        <taxon>Sordariomycetes</taxon>
        <taxon>Xylariomycetidae</taxon>
        <taxon>Xylariales</taxon>
        <taxon>Xylariaceae</taxon>
        <taxon>Xylaria</taxon>
    </lineage>
</organism>
<evidence type="ECO:0008006" key="4">
    <source>
        <dbReference type="Google" id="ProtNLM"/>
    </source>
</evidence>
<feature type="chain" id="PRO_5019163330" description="4Fe-4S ferredoxin-type domain-containing protein" evidence="1">
    <location>
        <begin position="22"/>
        <end position="125"/>
    </location>
</feature>
<proteinExistence type="predicted"/>
<feature type="signal peptide" evidence="1">
    <location>
        <begin position="1"/>
        <end position="21"/>
    </location>
</feature>
<keyword evidence="3" id="KW-1185">Reference proteome</keyword>
<dbReference type="AlphaFoldDB" id="A0A439CUA8"/>
<comment type="caution">
    <text evidence="2">The sequence shown here is derived from an EMBL/GenBank/DDBJ whole genome shotgun (WGS) entry which is preliminary data.</text>
</comment>
<evidence type="ECO:0000256" key="1">
    <source>
        <dbReference type="SAM" id="SignalP"/>
    </source>
</evidence>
<gene>
    <name evidence="2" type="ORF">EKO27_g9354</name>
</gene>
<sequence length="125" mass="12962">MRTPTLLAVALAAVLPAAVLAQWPSCDASCKSCGLYCNNGCAAPLDFAECSRCLYCRRESSSCGFVDIGGSWTENPPDPAYCAMCSEGCYCHIDAKCYDNVTATVTPSPTPSPSPAPAVLVAGRG</sequence>
<reference evidence="2 3" key="1">
    <citation type="submission" date="2018-12" db="EMBL/GenBank/DDBJ databases">
        <title>Draft genome sequence of Xylaria grammica IHI A82.</title>
        <authorList>
            <person name="Buettner E."/>
            <person name="Kellner H."/>
        </authorList>
    </citation>
    <scope>NUCLEOTIDE SEQUENCE [LARGE SCALE GENOMIC DNA]</scope>
    <source>
        <strain evidence="2 3">IHI A82</strain>
    </source>
</reference>
<protein>
    <recommendedName>
        <fullName evidence="4">4Fe-4S ferredoxin-type domain-containing protein</fullName>
    </recommendedName>
</protein>
<dbReference type="EMBL" id="RYZI01000403">
    <property type="protein sequence ID" value="RWA05754.1"/>
    <property type="molecule type" value="Genomic_DNA"/>
</dbReference>
<evidence type="ECO:0000313" key="2">
    <source>
        <dbReference type="EMBL" id="RWA05754.1"/>
    </source>
</evidence>